<evidence type="ECO:0000256" key="6">
    <source>
        <dbReference type="ARBA" id="ARBA00023098"/>
    </source>
</evidence>
<keyword evidence="4 10" id="KW-0812">Transmembrane</keyword>
<dbReference type="STRING" id="760154.Sulba_0255"/>
<dbReference type="PANTHER" id="PTHR30309:SF0">
    <property type="entry name" value="GLYCEROL-3-PHOSPHATE ACYLTRANSFERASE-RELATED"/>
    <property type="match status" value="1"/>
</dbReference>
<dbReference type="KEGG" id="sba:Sulba_0255"/>
<dbReference type="SMART" id="SM01207">
    <property type="entry name" value="G3P_acyltransf"/>
    <property type="match status" value="1"/>
</dbReference>
<proteinExistence type="inferred from homology"/>
<feature type="transmembrane region" description="Helical" evidence="10">
    <location>
        <begin position="180"/>
        <end position="200"/>
    </location>
</feature>
<sequence>MDFLFNINVQFYILSYLVGGIPFGLVFAKLFTGKDIREAGSGSIGATNVLRVLKETNPALAKKLAILTVILDALKGIVILLIAKIIGLDISTLWAIAVFSVLGHCYSPYLKFEGGKGVATGAGVLLVMLPIETLIAFLTWFVVGKVLKISSLSSLLALIALIASSYVMHHDLEGIQTHAPLWMIAFIIVYKHIPNIVRLFQGKESKVI</sequence>
<keyword evidence="10" id="KW-0997">Cell inner membrane</keyword>
<comment type="subcellular location">
    <subcellularLocation>
        <location evidence="10">Cell inner membrane</location>
        <topology evidence="10">Multi-pass membrane protein</topology>
    </subcellularLocation>
</comment>
<reference evidence="11 12" key="1">
    <citation type="submission" date="2012-06" db="EMBL/GenBank/DDBJ databases">
        <title>Complete sequence of Sulfurospirillum barnesii SES-3.</title>
        <authorList>
            <consortium name="US DOE Joint Genome Institute"/>
            <person name="Lucas S."/>
            <person name="Han J."/>
            <person name="Lapidus A."/>
            <person name="Cheng J.-F."/>
            <person name="Goodwin L."/>
            <person name="Pitluck S."/>
            <person name="Peters L."/>
            <person name="Ovchinnikova G."/>
            <person name="Lu M."/>
            <person name="Detter J.C."/>
            <person name="Han C."/>
            <person name="Tapia R."/>
            <person name="Land M."/>
            <person name="Hauser L."/>
            <person name="Kyrpides N."/>
            <person name="Ivanova N."/>
            <person name="Pagani I."/>
            <person name="Stolz J."/>
            <person name="Arkin A."/>
            <person name="Dehal P."/>
            <person name="Oremland R."/>
            <person name="Saltikov C."/>
            <person name="Basu P."/>
            <person name="Hollibaugh J."/>
            <person name="Newman D."/>
            <person name="Stolyar S."/>
            <person name="Hazen T."/>
            <person name="Woyke T."/>
        </authorList>
    </citation>
    <scope>NUCLEOTIDE SEQUENCE [LARGE SCALE GENOMIC DNA]</scope>
    <source>
        <strain evidence="12">ATCC 700032 / DSM 10660 / SES-3</strain>
    </source>
</reference>
<gene>
    <name evidence="10" type="primary">plsY</name>
    <name evidence="11" type="ordered locus">Sulba_0255</name>
</gene>
<evidence type="ECO:0000256" key="5">
    <source>
        <dbReference type="ARBA" id="ARBA00022989"/>
    </source>
</evidence>
<dbReference type="InterPro" id="IPR003811">
    <property type="entry name" value="G3P_acylTferase_PlsY"/>
</dbReference>
<evidence type="ECO:0000256" key="3">
    <source>
        <dbReference type="ARBA" id="ARBA00022679"/>
    </source>
</evidence>
<keyword evidence="7 10" id="KW-0472">Membrane</keyword>
<feature type="transmembrane region" description="Helical" evidence="10">
    <location>
        <begin position="122"/>
        <end position="143"/>
    </location>
</feature>
<dbReference type="eggNOG" id="COG0344">
    <property type="taxonomic scope" value="Bacteria"/>
</dbReference>
<evidence type="ECO:0000313" key="12">
    <source>
        <dbReference type="Proteomes" id="UP000006176"/>
    </source>
</evidence>
<keyword evidence="12" id="KW-1185">Reference proteome</keyword>
<keyword evidence="2 10" id="KW-0444">Lipid biosynthesis</keyword>
<comment type="function">
    <text evidence="10">Catalyzes the transfer of an acyl group from acyl-phosphate (acyl-PO(4)) to glycerol-3-phosphate (G3P) to form lysophosphatidic acid (LPA). This enzyme utilizes acyl-phosphate as fatty acyl donor, but not acyl-CoA or acyl-ACP.</text>
</comment>
<dbReference type="GO" id="GO:0005886">
    <property type="term" value="C:plasma membrane"/>
    <property type="evidence" value="ECO:0007669"/>
    <property type="project" value="UniProtKB-SubCell"/>
</dbReference>
<dbReference type="PANTHER" id="PTHR30309">
    <property type="entry name" value="INNER MEMBRANE PROTEIN YGIH"/>
    <property type="match status" value="1"/>
</dbReference>
<comment type="subunit">
    <text evidence="10">Probably interacts with PlsX.</text>
</comment>
<dbReference type="OrthoDB" id="9777124at2"/>
<dbReference type="GO" id="GO:0008654">
    <property type="term" value="P:phospholipid biosynthetic process"/>
    <property type="evidence" value="ECO:0007669"/>
    <property type="project" value="UniProtKB-UniRule"/>
</dbReference>
<keyword evidence="5 10" id="KW-1133">Transmembrane helix</keyword>
<evidence type="ECO:0000256" key="2">
    <source>
        <dbReference type="ARBA" id="ARBA00022516"/>
    </source>
</evidence>
<protein>
    <recommendedName>
        <fullName evidence="10">Glycerol-3-phosphate acyltransferase</fullName>
    </recommendedName>
    <alternativeName>
        <fullName evidence="10">Acyl-PO4 G3P acyltransferase</fullName>
    </alternativeName>
    <alternativeName>
        <fullName evidence="10">Acyl-phosphate--glycerol-3-phosphate acyltransferase</fullName>
    </alternativeName>
    <alternativeName>
        <fullName evidence="10">G3P acyltransferase</fullName>
        <shortName evidence="10">GPAT</shortName>
        <ecNumber evidence="10">2.3.1.275</ecNumber>
    </alternativeName>
    <alternativeName>
        <fullName evidence="10">Lysophosphatidic acid synthase</fullName>
        <shortName evidence="10">LPA synthase</shortName>
    </alternativeName>
</protein>
<dbReference type="UniPathway" id="UPA00085"/>
<dbReference type="Pfam" id="PF02660">
    <property type="entry name" value="G3P_acyltransf"/>
    <property type="match status" value="1"/>
</dbReference>
<keyword evidence="9 10" id="KW-1208">Phospholipid metabolism</keyword>
<evidence type="ECO:0000256" key="1">
    <source>
        <dbReference type="ARBA" id="ARBA00022475"/>
    </source>
</evidence>
<evidence type="ECO:0000256" key="9">
    <source>
        <dbReference type="ARBA" id="ARBA00023264"/>
    </source>
</evidence>
<dbReference type="PATRIC" id="fig|760154.4.peg.252"/>
<feature type="transmembrane region" description="Helical" evidence="10">
    <location>
        <begin position="149"/>
        <end position="168"/>
    </location>
</feature>
<dbReference type="HAMAP" id="MF_01043">
    <property type="entry name" value="PlsY"/>
    <property type="match status" value="1"/>
</dbReference>
<organism evidence="11 12">
    <name type="scientific">Sulfurospirillum barnesii (strain ATCC 700032 / DSM 10660 / SES-3)</name>
    <dbReference type="NCBI Taxonomy" id="760154"/>
    <lineage>
        <taxon>Bacteria</taxon>
        <taxon>Pseudomonadati</taxon>
        <taxon>Campylobacterota</taxon>
        <taxon>Epsilonproteobacteria</taxon>
        <taxon>Campylobacterales</taxon>
        <taxon>Sulfurospirillaceae</taxon>
        <taxon>Sulfurospirillum</taxon>
    </lineage>
</organism>
<dbReference type="NCBIfam" id="TIGR00023">
    <property type="entry name" value="glycerol-3-phosphate 1-O-acyltransferase PlsY"/>
    <property type="match status" value="1"/>
</dbReference>
<dbReference type="GO" id="GO:0043772">
    <property type="term" value="F:acyl-phosphate glycerol-3-phosphate acyltransferase activity"/>
    <property type="evidence" value="ECO:0007669"/>
    <property type="project" value="UniProtKB-UniRule"/>
</dbReference>
<dbReference type="RefSeq" id="WP_014768464.1">
    <property type="nucleotide sequence ID" value="NC_018002.1"/>
</dbReference>
<keyword evidence="11" id="KW-0012">Acyltransferase</keyword>
<keyword evidence="1 10" id="KW-1003">Cell membrane</keyword>
<comment type="similarity">
    <text evidence="10">Belongs to the PlsY family.</text>
</comment>
<feature type="transmembrane region" description="Helical" evidence="10">
    <location>
        <begin position="12"/>
        <end position="31"/>
    </location>
</feature>
<dbReference type="AlphaFoldDB" id="I3XUF8"/>
<keyword evidence="3 10" id="KW-0808">Transferase</keyword>
<evidence type="ECO:0000256" key="4">
    <source>
        <dbReference type="ARBA" id="ARBA00022692"/>
    </source>
</evidence>
<dbReference type="EMBL" id="CP003333">
    <property type="protein sequence ID" value="AFL67582.1"/>
    <property type="molecule type" value="Genomic_DNA"/>
</dbReference>
<keyword evidence="8 10" id="KW-0594">Phospholipid biosynthesis</keyword>
<evidence type="ECO:0000256" key="8">
    <source>
        <dbReference type="ARBA" id="ARBA00023209"/>
    </source>
</evidence>
<evidence type="ECO:0000313" key="11">
    <source>
        <dbReference type="EMBL" id="AFL67582.1"/>
    </source>
</evidence>
<evidence type="ECO:0000256" key="10">
    <source>
        <dbReference type="HAMAP-Rule" id="MF_01043"/>
    </source>
</evidence>
<evidence type="ECO:0000256" key="7">
    <source>
        <dbReference type="ARBA" id="ARBA00023136"/>
    </source>
</evidence>
<dbReference type="Proteomes" id="UP000006176">
    <property type="component" value="Chromosome"/>
</dbReference>
<accession>I3XUF8</accession>
<name>I3XUF8_SULBS</name>
<comment type="catalytic activity">
    <reaction evidence="10">
        <text>an acyl phosphate + sn-glycerol 3-phosphate = a 1-acyl-sn-glycero-3-phosphate + phosphate</text>
        <dbReference type="Rhea" id="RHEA:34075"/>
        <dbReference type="ChEBI" id="CHEBI:43474"/>
        <dbReference type="ChEBI" id="CHEBI:57597"/>
        <dbReference type="ChEBI" id="CHEBI:57970"/>
        <dbReference type="ChEBI" id="CHEBI:59918"/>
        <dbReference type="EC" id="2.3.1.275"/>
    </reaction>
</comment>
<comment type="pathway">
    <text evidence="10">Lipid metabolism; phospholipid metabolism.</text>
</comment>
<dbReference type="EC" id="2.3.1.275" evidence="10"/>
<keyword evidence="6 10" id="KW-0443">Lipid metabolism</keyword>
<dbReference type="HOGENOM" id="CLU_081254_2_0_7"/>